<evidence type="ECO:0000313" key="12">
    <source>
        <dbReference type="RefSeq" id="XP_008290621.1"/>
    </source>
</evidence>
<dbReference type="GeneID" id="103365066"/>
<accession>A0A9Y4N1U5</accession>
<dbReference type="GO" id="GO:0005737">
    <property type="term" value="C:cytoplasm"/>
    <property type="evidence" value="ECO:0007669"/>
    <property type="project" value="TreeGrafter"/>
</dbReference>
<evidence type="ECO:0000256" key="3">
    <source>
        <dbReference type="ARBA" id="ARBA00013738"/>
    </source>
</evidence>
<evidence type="ECO:0000313" key="11">
    <source>
        <dbReference type="Proteomes" id="UP000694891"/>
    </source>
</evidence>
<comment type="similarity">
    <text evidence="2">Belongs to the DRC9 family.</text>
</comment>
<evidence type="ECO:0000256" key="5">
    <source>
        <dbReference type="ARBA" id="ARBA00022846"/>
    </source>
</evidence>
<sequence length="309" mass="36644">MSLSRSQSLRMAAALEDYSPKLDKVGDDLTEQISTEPAAHEKVRLAKLSRDCQYVSLQMSTLCLELEEEQSFSSLLQAVEEEGQKQKAEVKKREAKMELVCRAQTLQRKQEEFQLKTEKLKDVNECCRDLMKQHKEIRKITNIMKNKDRNIELQLQLQLRQKETHQAEKLLEDQLELLHKQLTGEMGLHQETEIFLQNQHKELQQLLDEWEQRTKEMLHKTEKQLNTVCCKKTLNFDRLMELKRQFTEMEQVIMEDREEQKKLLQKQEEVRAATKLQAWWRGCMVRRGLGCFKKAEENKKGKKKKEGQK</sequence>
<gene>
    <name evidence="12" type="primary">drc9</name>
</gene>
<dbReference type="InterPro" id="IPR000048">
    <property type="entry name" value="IQ_motif_EF-hand-BS"/>
</dbReference>
<evidence type="ECO:0000256" key="9">
    <source>
        <dbReference type="ARBA" id="ARBA00032183"/>
    </source>
</evidence>
<protein>
    <recommendedName>
        <fullName evidence="3">Dynein regulatory complex protein 9</fullName>
    </recommendedName>
    <alternativeName>
        <fullName evidence="9">IQ domain-containing protein G</fullName>
    </alternativeName>
</protein>
<keyword evidence="6" id="KW-0969">Cilium</keyword>
<evidence type="ECO:0000256" key="4">
    <source>
        <dbReference type="ARBA" id="ARBA00022490"/>
    </source>
</evidence>
<dbReference type="PROSITE" id="PS50096">
    <property type="entry name" value="IQ"/>
    <property type="match status" value="1"/>
</dbReference>
<dbReference type="PANTHER" id="PTHR14871">
    <property type="entry name" value="DYNEIN REGULATORY COMPLEX PROTEIN 9"/>
    <property type="match status" value="1"/>
</dbReference>
<reference evidence="12" key="1">
    <citation type="submission" date="2025-08" db="UniProtKB">
        <authorList>
            <consortium name="RefSeq"/>
        </authorList>
    </citation>
    <scope>IDENTIFICATION</scope>
</reference>
<evidence type="ECO:0000256" key="1">
    <source>
        <dbReference type="ARBA" id="ARBA00004611"/>
    </source>
</evidence>
<feature type="non-terminal residue" evidence="12">
    <location>
        <position position="309"/>
    </location>
</feature>
<dbReference type="GO" id="GO:0031514">
    <property type="term" value="C:motile cilium"/>
    <property type="evidence" value="ECO:0007669"/>
    <property type="project" value="TreeGrafter"/>
</dbReference>
<evidence type="ECO:0000256" key="2">
    <source>
        <dbReference type="ARBA" id="ARBA00008222"/>
    </source>
</evidence>
<dbReference type="GO" id="GO:0044782">
    <property type="term" value="P:cilium organization"/>
    <property type="evidence" value="ECO:0007669"/>
    <property type="project" value="TreeGrafter"/>
</dbReference>
<keyword evidence="10" id="KW-0175">Coiled coil</keyword>
<dbReference type="CTD" id="84223"/>
<evidence type="ECO:0000256" key="6">
    <source>
        <dbReference type="ARBA" id="ARBA00023069"/>
    </source>
</evidence>
<dbReference type="Proteomes" id="UP000694891">
    <property type="component" value="Unplaced"/>
</dbReference>
<proteinExistence type="inferred from homology"/>
<keyword evidence="11" id="KW-1185">Reference proteome</keyword>
<dbReference type="Gene3D" id="1.20.5.190">
    <property type="match status" value="1"/>
</dbReference>
<name>A0A9Y4N1U5_9TELE</name>
<dbReference type="InterPro" id="IPR042618">
    <property type="entry name" value="IQCG"/>
</dbReference>
<keyword evidence="5" id="KW-0282">Flagellum</keyword>
<evidence type="ECO:0000256" key="10">
    <source>
        <dbReference type="SAM" id="Coils"/>
    </source>
</evidence>
<comment type="subcellular location">
    <subcellularLocation>
        <location evidence="1">Cytoplasm</location>
        <location evidence="1">Cytoskeleton</location>
        <location evidence="1">Flagellum axoneme</location>
    </subcellularLocation>
</comment>
<dbReference type="CDD" id="cd23766">
    <property type="entry name" value="IQCG"/>
    <property type="match status" value="1"/>
</dbReference>
<evidence type="ECO:0000256" key="8">
    <source>
        <dbReference type="ARBA" id="ARBA00023273"/>
    </source>
</evidence>
<keyword evidence="7" id="KW-0206">Cytoskeleton</keyword>
<keyword evidence="4" id="KW-0963">Cytoplasm</keyword>
<dbReference type="AlphaFoldDB" id="A0A9Y4N1U5"/>
<dbReference type="PANTHER" id="PTHR14871:SF1">
    <property type="entry name" value="DYNEIN REGULATORY COMPLEX PROTEIN 9"/>
    <property type="match status" value="1"/>
</dbReference>
<evidence type="ECO:0000256" key="7">
    <source>
        <dbReference type="ARBA" id="ARBA00023212"/>
    </source>
</evidence>
<dbReference type="RefSeq" id="XP_008290621.1">
    <property type="nucleotide sequence ID" value="XM_008292399.1"/>
</dbReference>
<dbReference type="Pfam" id="PF00612">
    <property type="entry name" value="IQ"/>
    <property type="match status" value="1"/>
</dbReference>
<keyword evidence="8" id="KW-0966">Cell projection</keyword>
<organism evidence="11 12">
    <name type="scientific">Stegastes partitus</name>
    <name type="common">bicolor damselfish</name>
    <dbReference type="NCBI Taxonomy" id="144197"/>
    <lineage>
        <taxon>Eukaryota</taxon>
        <taxon>Metazoa</taxon>
        <taxon>Chordata</taxon>
        <taxon>Craniata</taxon>
        <taxon>Vertebrata</taxon>
        <taxon>Euteleostomi</taxon>
        <taxon>Actinopterygii</taxon>
        <taxon>Neopterygii</taxon>
        <taxon>Teleostei</taxon>
        <taxon>Neoteleostei</taxon>
        <taxon>Acanthomorphata</taxon>
        <taxon>Ovalentaria</taxon>
        <taxon>Pomacentridae</taxon>
        <taxon>Stegastes</taxon>
    </lineage>
</organism>
<dbReference type="SMART" id="SM00015">
    <property type="entry name" value="IQ"/>
    <property type="match status" value="1"/>
</dbReference>
<feature type="coiled-coil region" evidence="10">
    <location>
        <begin position="193"/>
        <end position="259"/>
    </location>
</feature>